<keyword evidence="5 18" id="KW-0812">Transmembrane</keyword>
<dbReference type="Gene3D" id="3.30.200.20">
    <property type="entry name" value="Phosphorylase Kinase, domain 1"/>
    <property type="match status" value="1"/>
</dbReference>
<keyword evidence="15" id="KW-0325">Glycoprotein</keyword>
<evidence type="ECO:0000256" key="14">
    <source>
        <dbReference type="ARBA" id="ARBA00023170"/>
    </source>
</evidence>
<dbReference type="InterPro" id="IPR000719">
    <property type="entry name" value="Prot_kinase_dom"/>
</dbReference>
<dbReference type="InterPro" id="IPR011009">
    <property type="entry name" value="Kinase-like_dom_sf"/>
</dbReference>
<evidence type="ECO:0000256" key="9">
    <source>
        <dbReference type="ARBA" id="ARBA00022777"/>
    </source>
</evidence>
<keyword evidence="6" id="KW-0732">Signal</keyword>
<proteinExistence type="predicted"/>
<gene>
    <name evidence="21" type="primary">LOC110423771</name>
</gene>
<keyword evidence="9" id="KW-0418">Kinase</keyword>
<name>A0A6J1B3T1_9ROSI</name>
<dbReference type="PROSITE" id="PS50011">
    <property type="entry name" value="PROTEIN_KINASE_DOM"/>
    <property type="match status" value="1"/>
</dbReference>
<sequence length="414" mass="45693">MLLVGHDFLVAAAILGGGKKIWMIAVLTIGSAVSVILLLASTMYCVARKKDTGNGKKKLNKIGDPENTDMQNQYFEGLDELRAHDFYFDLATINSATDNFSDSKLLGQGGFGPVYKGVLPDGKEVAVKRLSSFSEQGTLEFTNEVLLILKLQHKNLVGLLGFCVDQQEKLLVYELMPNSSLDVVLFDSKKRAQLNWSRRLNIINGIARGILYLHEDSRLRIIHRDIKASNVLLDCDMNPKISDFGMARIFAGADSEANTARIVGTYGYMAPEYAMAGLYSIKSDVFSFGVLLLEIITGRRNAGFHQSKRVSSLVAYAWHLWNEGNALELMDPLLTDGCPDEFLRLIHIGLLCVEEDAFNRPTMSSVVVMLKGEAVTLCQPQQPAFSVGRFADHHQTLPQSCSVNGLTISNIAPR</sequence>
<dbReference type="PANTHER" id="PTHR27002">
    <property type="entry name" value="RECEPTOR-LIKE SERINE/THREONINE-PROTEIN KINASE SD1-8"/>
    <property type="match status" value="1"/>
</dbReference>
<feature type="transmembrane region" description="Helical" evidence="18">
    <location>
        <begin position="20"/>
        <end position="47"/>
    </location>
</feature>
<evidence type="ECO:0000256" key="17">
    <source>
        <dbReference type="ARBA" id="ARBA00048679"/>
    </source>
</evidence>
<evidence type="ECO:0000256" key="5">
    <source>
        <dbReference type="ARBA" id="ARBA00022692"/>
    </source>
</evidence>
<reference evidence="21" key="1">
    <citation type="submission" date="2025-08" db="UniProtKB">
        <authorList>
            <consortium name="RefSeq"/>
        </authorList>
    </citation>
    <scope>IDENTIFICATION</scope>
    <source>
        <tissue evidence="21">Leaf</tissue>
    </source>
</reference>
<evidence type="ECO:0000256" key="6">
    <source>
        <dbReference type="ARBA" id="ARBA00022729"/>
    </source>
</evidence>
<dbReference type="GeneID" id="110423771"/>
<keyword evidence="12 18" id="KW-0472">Membrane</keyword>
<dbReference type="GO" id="GO:0004674">
    <property type="term" value="F:protein serine/threonine kinase activity"/>
    <property type="evidence" value="ECO:0007669"/>
    <property type="project" value="UniProtKB-KW"/>
</dbReference>
<dbReference type="GO" id="GO:0005524">
    <property type="term" value="F:ATP binding"/>
    <property type="evidence" value="ECO:0007669"/>
    <property type="project" value="UniProtKB-KW"/>
</dbReference>
<evidence type="ECO:0000256" key="13">
    <source>
        <dbReference type="ARBA" id="ARBA00023157"/>
    </source>
</evidence>
<dbReference type="CDD" id="cd14066">
    <property type="entry name" value="STKc_IRAK"/>
    <property type="match status" value="1"/>
</dbReference>
<keyword evidence="20" id="KW-1185">Reference proteome</keyword>
<evidence type="ECO:0000313" key="20">
    <source>
        <dbReference type="Proteomes" id="UP000504621"/>
    </source>
</evidence>
<dbReference type="FunFam" id="3.30.200.20:FF:000142">
    <property type="entry name" value="Cysteine-rich receptor-like protein kinase 10"/>
    <property type="match status" value="1"/>
</dbReference>
<feature type="domain" description="Protein kinase" evidence="19">
    <location>
        <begin position="100"/>
        <end position="385"/>
    </location>
</feature>
<comment type="catalytic activity">
    <reaction evidence="16">
        <text>L-threonyl-[protein] + ATP = O-phospho-L-threonyl-[protein] + ADP + H(+)</text>
        <dbReference type="Rhea" id="RHEA:46608"/>
        <dbReference type="Rhea" id="RHEA-COMP:11060"/>
        <dbReference type="Rhea" id="RHEA-COMP:11605"/>
        <dbReference type="ChEBI" id="CHEBI:15378"/>
        <dbReference type="ChEBI" id="CHEBI:30013"/>
        <dbReference type="ChEBI" id="CHEBI:30616"/>
        <dbReference type="ChEBI" id="CHEBI:61977"/>
        <dbReference type="ChEBI" id="CHEBI:456216"/>
        <dbReference type="EC" id="2.7.11.1"/>
    </reaction>
</comment>
<keyword evidence="14" id="KW-0675">Receptor</keyword>
<comment type="catalytic activity">
    <reaction evidence="17">
        <text>L-seryl-[protein] + ATP = O-phospho-L-seryl-[protein] + ADP + H(+)</text>
        <dbReference type="Rhea" id="RHEA:17989"/>
        <dbReference type="Rhea" id="RHEA-COMP:9863"/>
        <dbReference type="Rhea" id="RHEA-COMP:11604"/>
        <dbReference type="ChEBI" id="CHEBI:15378"/>
        <dbReference type="ChEBI" id="CHEBI:29999"/>
        <dbReference type="ChEBI" id="CHEBI:30616"/>
        <dbReference type="ChEBI" id="CHEBI:83421"/>
        <dbReference type="ChEBI" id="CHEBI:456216"/>
        <dbReference type="EC" id="2.7.11.1"/>
    </reaction>
</comment>
<dbReference type="Proteomes" id="UP000504621">
    <property type="component" value="Unplaced"/>
</dbReference>
<evidence type="ECO:0000256" key="7">
    <source>
        <dbReference type="ARBA" id="ARBA00022737"/>
    </source>
</evidence>
<evidence type="ECO:0000256" key="1">
    <source>
        <dbReference type="ARBA" id="ARBA00004167"/>
    </source>
</evidence>
<dbReference type="GO" id="GO:0005886">
    <property type="term" value="C:plasma membrane"/>
    <property type="evidence" value="ECO:0007669"/>
    <property type="project" value="TreeGrafter"/>
</dbReference>
<dbReference type="SMART" id="SM00220">
    <property type="entry name" value="S_TKc"/>
    <property type="match status" value="1"/>
</dbReference>
<evidence type="ECO:0000256" key="4">
    <source>
        <dbReference type="ARBA" id="ARBA00022679"/>
    </source>
</evidence>
<evidence type="ECO:0000256" key="10">
    <source>
        <dbReference type="ARBA" id="ARBA00022840"/>
    </source>
</evidence>
<evidence type="ECO:0000259" key="19">
    <source>
        <dbReference type="PROSITE" id="PS50011"/>
    </source>
</evidence>
<evidence type="ECO:0000256" key="15">
    <source>
        <dbReference type="ARBA" id="ARBA00023180"/>
    </source>
</evidence>
<keyword evidence="4" id="KW-0808">Transferase</keyword>
<keyword evidence="3" id="KW-0723">Serine/threonine-protein kinase</keyword>
<dbReference type="EC" id="2.7.11.1" evidence="2"/>
<dbReference type="Gene3D" id="1.10.510.10">
    <property type="entry name" value="Transferase(Phosphotransferase) domain 1"/>
    <property type="match status" value="1"/>
</dbReference>
<organism evidence="20 21">
    <name type="scientific">Herrania umbratica</name>
    <dbReference type="NCBI Taxonomy" id="108875"/>
    <lineage>
        <taxon>Eukaryota</taxon>
        <taxon>Viridiplantae</taxon>
        <taxon>Streptophyta</taxon>
        <taxon>Embryophyta</taxon>
        <taxon>Tracheophyta</taxon>
        <taxon>Spermatophyta</taxon>
        <taxon>Magnoliopsida</taxon>
        <taxon>eudicotyledons</taxon>
        <taxon>Gunneridae</taxon>
        <taxon>Pentapetalae</taxon>
        <taxon>rosids</taxon>
        <taxon>malvids</taxon>
        <taxon>Malvales</taxon>
        <taxon>Malvaceae</taxon>
        <taxon>Byttnerioideae</taxon>
        <taxon>Herrania</taxon>
    </lineage>
</organism>
<dbReference type="RefSeq" id="XP_021293806.1">
    <property type="nucleotide sequence ID" value="XM_021438131.1"/>
</dbReference>
<evidence type="ECO:0000256" key="16">
    <source>
        <dbReference type="ARBA" id="ARBA00047899"/>
    </source>
</evidence>
<dbReference type="SUPFAM" id="SSF56112">
    <property type="entry name" value="Protein kinase-like (PK-like)"/>
    <property type="match status" value="1"/>
</dbReference>
<evidence type="ECO:0000256" key="8">
    <source>
        <dbReference type="ARBA" id="ARBA00022741"/>
    </source>
</evidence>
<dbReference type="InterPro" id="IPR001245">
    <property type="entry name" value="Ser-Thr/Tyr_kinase_cat_dom"/>
</dbReference>
<accession>A0A6J1B3T1</accession>
<keyword evidence="13" id="KW-1015">Disulfide bond</keyword>
<keyword evidence="7" id="KW-0677">Repeat</keyword>
<comment type="subcellular location">
    <subcellularLocation>
        <location evidence="1">Membrane</location>
        <topology evidence="1">Single-pass membrane protein</topology>
    </subcellularLocation>
</comment>
<keyword evidence="11 18" id="KW-1133">Transmembrane helix</keyword>
<dbReference type="AlphaFoldDB" id="A0A6J1B3T1"/>
<evidence type="ECO:0000256" key="3">
    <source>
        <dbReference type="ARBA" id="ARBA00022527"/>
    </source>
</evidence>
<keyword evidence="8" id="KW-0547">Nucleotide-binding</keyword>
<dbReference type="InterPro" id="IPR008271">
    <property type="entry name" value="Ser/Thr_kinase_AS"/>
</dbReference>
<dbReference type="PANTHER" id="PTHR27002:SF679">
    <property type="entry name" value="CYSTEINE-RICH RECEPTOR-LIKE PROTEIN KINASE 10 ISOFORM X1"/>
    <property type="match status" value="1"/>
</dbReference>
<evidence type="ECO:0000256" key="18">
    <source>
        <dbReference type="SAM" id="Phobius"/>
    </source>
</evidence>
<dbReference type="FunFam" id="1.10.510.10:FF:000060">
    <property type="entry name" value="G-type lectin S-receptor-like serine/threonine-protein kinase"/>
    <property type="match status" value="1"/>
</dbReference>
<keyword evidence="10" id="KW-0067">ATP-binding</keyword>
<evidence type="ECO:0000256" key="2">
    <source>
        <dbReference type="ARBA" id="ARBA00012513"/>
    </source>
</evidence>
<evidence type="ECO:0000256" key="11">
    <source>
        <dbReference type="ARBA" id="ARBA00022989"/>
    </source>
</evidence>
<evidence type="ECO:0000313" key="21">
    <source>
        <dbReference type="RefSeq" id="XP_021293806.1"/>
    </source>
</evidence>
<protein>
    <recommendedName>
        <fullName evidence="2">non-specific serine/threonine protein kinase</fullName>
        <ecNumber evidence="2">2.7.11.1</ecNumber>
    </recommendedName>
</protein>
<evidence type="ECO:0000256" key="12">
    <source>
        <dbReference type="ARBA" id="ARBA00023136"/>
    </source>
</evidence>
<dbReference type="Pfam" id="PF07714">
    <property type="entry name" value="PK_Tyr_Ser-Thr"/>
    <property type="match status" value="1"/>
</dbReference>
<dbReference type="PROSITE" id="PS00108">
    <property type="entry name" value="PROTEIN_KINASE_ST"/>
    <property type="match status" value="1"/>
</dbReference>